<reference evidence="2 3" key="1">
    <citation type="submission" date="2012-05" db="EMBL/GenBank/DDBJ databases">
        <authorList>
            <person name="Harkins D.M."/>
            <person name="Madupu R."/>
            <person name="Durkin A.S."/>
            <person name="Torralba M."/>
            <person name="Methe B."/>
            <person name="Sutton G.G."/>
            <person name="Nelson K.E."/>
        </authorList>
    </citation>
    <scope>NUCLEOTIDE SEQUENCE [LARGE SCALE GENOMIC DNA]</scope>
    <source>
        <strain evidence="2 3">F0490</strain>
    </source>
</reference>
<feature type="region of interest" description="Disordered" evidence="1">
    <location>
        <begin position="1"/>
        <end position="62"/>
    </location>
</feature>
<keyword evidence="3" id="KW-1185">Reference proteome</keyword>
<gene>
    <name evidence="2" type="ORF">HMPREF1317_1003</name>
</gene>
<feature type="non-terminal residue" evidence="2">
    <location>
        <position position="62"/>
    </location>
</feature>
<accession>J0NN74</accession>
<dbReference type="EMBL" id="AKFS01000143">
    <property type="protein sequence ID" value="EJF46207.1"/>
    <property type="molecule type" value="Genomic_DNA"/>
</dbReference>
<dbReference type="AlphaFoldDB" id="J0NN74"/>
<proteinExistence type="predicted"/>
<evidence type="ECO:0000313" key="3">
    <source>
        <dbReference type="Proteomes" id="UP000004578"/>
    </source>
</evidence>
<evidence type="ECO:0000256" key="1">
    <source>
        <dbReference type="SAM" id="MobiDB-lite"/>
    </source>
</evidence>
<comment type="caution">
    <text evidence="2">The sequence shown here is derived from an EMBL/GenBank/DDBJ whole genome shotgun (WGS) entry which is preliminary data.</text>
</comment>
<evidence type="ECO:0000313" key="2">
    <source>
        <dbReference type="EMBL" id="EJF46207.1"/>
    </source>
</evidence>
<organism evidence="2 3">
    <name type="scientific">Schaalia georgiae F0490</name>
    <dbReference type="NCBI Taxonomy" id="1125717"/>
    <lineage>
        <taxon>Bacteria</taxon>
        <taxon>Bacillati</taxon>
        <taxon>Actinomycetota</taxon>
        <taxon>Actinomycetes</taxon>
        <taxon>Actinomycetales</taxon>
        <taxon>Actinomycetaceae</taxon>
        <taxon>Schaalia</taxon>
    </lineage>
</organism>
<dbReference type="Proteomes" id="UP000004578">
    <property type="component" value="Unassembled WGS sequence"/>
</dbReference>
<protein>
    <submittedName>
        <fullName evidence="2">Uncharacterized protein</fullName>
    </submittedName>
</protein>
<sequence>MLLISAGVTGRRDGRGPRAALSRRPQSYDSRGRFPDSTVMWEAGPCAGLRPGAGAGREGRQR</sequence>
<name>J0NN74_9ACTO</name>